<evidence type="ECO:0000259" key="1">
    <source>
        <dbReference type="Pfam" id="PF13228"/>
    </source>
</evidence>
<dbReference type="InterPro" id="IPR043519">
    <property type="entry name" value="NT_sf"/>
</dbReference>
<reference evidence="2 3" key="1">
    <citation type="submission" date="2023-06" db="EMBL/GenBank/DDBJ databases">
        <title>Whole genome sequence of Oscillatoria calcuttensis NRMC-F 0142.</title>
        <authorList>
            <person name="Shakena Fathima T."/>
            <person name="Muralitharan G."/>
            <person name="Thajuddin N."/>
        </authorList>
    </citation>
    <scope>NUCLEOTIDE SEQUENCE [LARGE SCALE GENOMIC DNA]</scope>
    <source>
        <strain evidence="2 3">NRMC-F 0142</strain>
    </source>
</reference>
<dbReference type="EMBL" id="JASVEJ010000030">
    <property type="protein sequence ID" value="MDL5057380.1"/>
    <property type="molecule type" value="Genomic_DNA"/>
</dbReference>
<gene>
    <name evidence="2" type="ORF">QQ055_07900</name>
</gene>
<dbReference type="InterPro" id="IPR025117">
    <property type="entry name" value="DUF4037"/>
</dbReference>
<accession>A0ABT7M1Y0</accession>
<protein>
    <submittedName>
        <fullName evidence="2">DUF4037 domain-containing protein</fullName>
    </submittedName>
</protein>
<dbReference type="RefSeq" id="WP_284474832.1">
    <property type="nucleotide sequence ID" value="NZ_JASVEJ010000030.1"/>
</dbReference>
<dbReference type="Pfam" id="PF13228">
    <property type="entry name" value="DUF4037"/>
    <property type="match status" value="1"/>
</dbReference>
<name>A0ABT7M1Y0_9CYAN</name>
<evidence type="ECO:0000313" key="2">
    <source>
        <dbReference type="EMBL" id="MDL5057380.1"/>
    </source>
</evidence>
<evidence type="ECO:0000313" key="3">
    <source>
        <dbReference type="Proteomes" id="UP001230986"/>
    </source>
</evidence>
<dbReference type="Proteomes" id="UP001230986">
    <property type="component" value="Unassembled WGS sequence"/>
</dbReference>
<organism evidence="2 3">
    <name type="scientific">Geitlerinema calcuttense NRMC-F 0142</name>
    <dbReference type="NCBI Taxonomy" id="2922238"/>
    <lineage>
        <taxon>Bacteria</taxon>
        <taxon>Bacillati</taxon>
        <taxon>Cyanobacteriota</taxon>
        <taxon>Cyanophyceae</taxon>
        <taxon>Geitlerinematales</taxon>
        <taxon>Geitlerinemataceae</taxon>
        <taxon>Geitlerinema</taxon>
    </lineage>
</organism>
<comment type="caution">
    <text evidence="2">The sequence shown here is derived from an EMBL/GenBank/DDBJ whole genome shotgun (WGS) entry which is preliminary data.</text>
</comment>
<dbReference type="Gene3D" id="3.30.460.10">
    <property type="entry name" value="Beta Polymerase, domain 2"/>
    <property type="match status" value="1"/>
</dbReference>
<keyword evidence="3" id="KW-1185">Reference proteome</keyword>
<sequence length="295" mass="33038">MAGNPMDKSAIALISALSLSSTQRAVVEGICAEFASLPQVLAIALAGSQTTTQSDFRSDLDIYIYQMAEIPVEVRSVLAARFAQHCEINNQFWETGDEWLALEANCGVDLMYRRPEWIEAQLERVLVHHQASVGYSTCFWANVLNSQVLYDRTGWFEQLQQKARQPYPAALQRTVIALNYPILRQTISSYRHQLELAIARQDWVSVNHRVAAFLASYFDILFAVNGVPHPGEKRLVAWIEQSCDRYPENLGDRVRAVLEAIAPSATGSLLTAMDSLADELDCILQDTEFAVNADR</sequence>
<dbReference type="SUPFAM" id="SSF81301">
    <property type="entry name" value="Nucleotidyltransferase"/>
    <property type="match status" value="1"/>
</dbReference>
<feature type="domain" description="DUF4037" evidence="1">
    <location>
        <begin position="142"/>
        <end position="233"/>
    </location>
</feature>
<proteinExistence type="predicted"/>